<feature type="transmembrane region" description="Helical" evidence="11">
    <location>
        <begin position="80"/>
        <end position="97"/>
    </location>
</feature>
<keyword evidence="8 11" id="KW-1133">Transmembrane helix</keyword>
<evidence type="ECO:0000259" key="12">
    <source>
        <dbReference type="PROSITE" id="PS51012"/>
    </source>
</evidence>
<dbReference type="EMBL" id="SJOI01000001">
    <property type="protein sequence ID" value="TCL07367.1"/>
    <property type="molecule type" value="Genomic_DNA"/>
</dbReference>
<evidence type="ECO:0000256" key="3">
    <source>
        <dbReference type="ARBA" id="ARBA00022448"/>
    </source>
</evidence>
<keyword evidence="5" id="KW-0762">Sugar transport</keyword>
<sequence>MNPHIDKPTSFISLIATLWNNRQLIYQMVKRDIIGRYRGSFMGIFWSIINPIFMLTVYTLVFSVVFKARWGAGAVTDSKTDFAVILFVGLIMHTLFAETLGRAPTLVLANVNYVKKVIFPLEILSIVSLGGVLFHSMISMLVLICAFFIFNGYLHWTLIFTPLVMLPLIFLTLGVSWFLASLGVFVRDVGQTITILMTIAMFLSPVFYPISSLPEKVRPLILLNPITFIIEQARAVLIWGKYPDFSGLAIYSVIALCIMWLGYFWFQKTRKGFADVL</sequence>
<evidence type="ECO:0000256" key="6">
    <source>
        <dbReference type="ARBA" id="ARBA00022692"/>
    </source>
</evidence>
<evidence type="ECO:0000256" key="5">
    <source>
        <dbReference type="ARBA" id="ARBA00022597"/>
    </source>
</evidence>
<dbReference type="PANTHER" id="PTHR30413">
    <property type="entry name" value="INNER MEMBRANE TRANSPORT PERMEASE"/>
    <property type="match status" value="1"/>
</dbReference>
<keyword evidence="4 11" id="KW-1003">Cell membrane</keyword>
<evidence type="ECO:0000256" key="1">
    <source>
        <dbReference type="ARBA" id="ARBA00004651"/>
    </source>
</evidence>
<keyword evidence="7" id="KW-0972">Capsule biogenesis/degradation</keyword>
<evidence type="ECO:0000256" key="8">
    <source>
        <dbReference type="ARBA" id="ARBA00022989"/>
    </source>
</evidence>
<dbReference type="PIRSF" id="PIRSF006648">
    <property type="entry name" value="DrrB"/>
    <property type="match status" value="1"/>
</dbReference>
<keyword evidence="9" id="KW-0625">Polysaccharide transport</keyword>
<feature type="transmembrane region" description="Helical" evidence="11">
    <location>
        <begin position="248"/>
        <end position="266"/>
    </location>
</feature>
<protein>
    <recommendedName>
        <fullName evidence="11">Transport permease protein</fullName>
    </recommendedName>
</protein>
<dbReference type="PRINTS" id="PR00164">
    <property type="entry name" value="ABC2TRNSPORT"/>
</dbReference>
<comment type="caution">
    <text evidence="13">The sequence shown here is derived from an EMBL/GenBank/DDBJ whole genome shotgun (WGS) entry which is preliminary data.</text>
</comment>
<evidence type="ECO:0000313" key="14">
    <source>
        <dbReference type="Proteomes" id="UP000294555"/>
    </source>
</evidence>
<dbReference type="GO" id="GO:0043190">
    <property type="term" value="C:ATP-binding cassette (ABC) transporter complex"/>
    <property type="evidence" value="ECO:0007669"/>
    <property type="project" value="InterPro"/>
</dbReference>
<dbReference type="PANTHER" id="PTHR30413:SF10">
    <property type="entry name" value="CAPSULE POLYSACCHARIDE EXPORT INNER-MEMBRANE PROTEIN CTRC"/>
    <property type="match status" value="1"/>
</dbReference>
<feature type="transmembrane region" description="Helical" evidence="11">
    <location>
        <begin position="117"/>
        <end position="150"/>
    </location>
</feature>
<dbReference type="PROSITE" id="PS51012">
    <property type="entry name" value="ABC_TM2"/>
    <property type="match status" value="1"/>
</dbReference>
<accession>A0A4R1NJP8</accession>
<dbReference type="RefSeq" id="WP_132927522.1">
    <property type="nucleotide sequence ID" value="NZ_SJOI01000001.1"/>
</dbReference>
<keyword evidence="3 11" id="KW-0813">Transport</keyword>
<dbReference type="AlphaFoldDB" id="A0A4R1NJP8"/>
<evidence type="ECO:0000313" key="13">
    <source>
        <dbReference type="EMBL" id="TCL07367.1"/>
    </source>
</evidence>
<dbReference type="GO" id="GO:0140359">
    <property type="term" value="F:ABC-type transporter activity"/>
    <property type="evidence" value="ECO:0007669"/>
    <property type="project" value="InterPro"/>
</dbReference>
<dbReference type="InterPro" id="IPR047817">
    <property type="entry name" value="ABC2_TM_bact-type"/>
</dbReference>
<dbReference type="InterPro" id="IPR000412">
    <property type="entry name" value="ABC_2_transport"/>
</dbReference>
<dbReference type="OrthoDB" id="9786910at2"/>
<dbReference type="GO" id="GO:0015774">
    <property type="term" value="P:polysaccharide transport"/>
    <property type="evidence" value="ECO:0007669"/>
    <property type="project" value="UniProtKB-KW"/>
</dbReference>
<dbReference type="InterPro" id="IPR013525">
    <property type="entry name" value="ABC2_TM"/>
</dbReference>
<evidence type="ECO:0000256" key="11">
    <source>
        <dbReference type="RuleBase" id="RU361157"/>
    </source>
</evidence>
<comment type="subcellular location">
    <subcellularLocation>
        <location evidence="11">Cell inner membrane</location>
        <topology evidence="11">Multi-pass membrane protein</topology>
    </subcellularLocation>
    <subcellularLocation>
        <location evidence="1">Cell membrane</location>
        <topology evidence="1">Multi-pass membrane protein</topology>
    </subcellularLocation>
</comment>
<name>A0A4R1NJP8_9GAMM</name>
<feature type="domain" description="ABC transmembrane type-2" evidence="12">
    <location>
        <begin position="42"/>
        <end position="269"/>
    </location>
</feature>
<dbReference type="Pfam" id="PF01061">
    <property type="entry name" value="ABC2_membrane"/>
    <property type="match status" value="1"/>
</dbReference>
<gene>
    <name evidence="13" type="ORF">EZJ58_5689</name>
</gene>
<evidence type="ECO:0000256" key="7">
    <source>
        <dbReference type="ARBA" id="ARBA00022903"/>
    </source>
</evidence>
<organism evidence="13 14">
    <name type="scientific">Sodalis ligni</name>
    <dbReference type="NCBI Taxonomy" id="2697027"/>
    <lineage>
        <taxon>Bacteria</taxon>
        <taxon>Pseudomonadati</taxon>
        <taxon>Pseudomonadota</taxon>
        <taxon>Gammaproteobacteria</taxon>
        <taxon>Enterobacterales</taxon>
        <taxon>Bruguierivoracaceae</taxon>
        <taxon>Sodalis</taxon>
    </lineage>
</organism>
<evidence type="ECO:0000256" key="2">
    <source>
        <dbReference type="ARBA" id="ARBA00007783"/>
    </source>
</evidence>
<keyword evidence="10 11" id="KW-0472">Membrane</keyword>
<dbReference type="Proteomes" id="UP000294555">
    <property type="component" value="Unassembled WGS sequence"/>
</dbReference>
<evidence type="ECO:0000256" key="10">
    <source>
        <dbReference type="ARBA" id="ARBA00023136"/>
    </source>
</evidence>
<keyword evidence="14" id="KW-1185">Reference proteome</keyword>
<evidence type="ECO:0000256" key="9">
    <source>
        <dbReference type="ARBA" id="ARBA00023047"/>
    </source>
</evidence>
<dbReference type="GO" id="GO:0015920">
    <property type="term" value="P:lipopolysaccharide transport"/>
    <property type="evidence" value="ECO:0007669"/>
    <property type="project" value="TreeGrafter"/>
</dbReference>
<feature type="transmembrane region" description="Helical" evidence="11">
    <location>
        <begin position="44"/>
        <end position="68"/>
    </location>
</feature>
<keyword evidence="6 11" id="KW-0812">Transmembrane</keyword>
<feature type="transmembrane region" description="Helical" evidence="11">
    <location>
        <begin position="157"/>
        <end position="180"/>
    </location>
</feature>
<feature type="transmembrane region" description="Helical" evidence="11">
    <location>
        <begin position="192"/>
        <end position="210"/>
    </location>
</feature>
<proteinExistence type="inferred from homology"/>
<comment type="similarity">
    <text evidence="2 11">Belongs to the ABC-2 integral membrane protein family.</text>
</comment>
<reference evidence="13 14" key="1">
    <citation type="submission" date="2019-02" db="EMBL/GenBank/DDBJ databases">
        <title>Investigation of anaerobic lignin degradation for improved lignocellulosic biofuels.</title>
        <authorList>
            <person name="Deangelis K."/>
        </authorList>
    </citation>
    <scope>NUCLEOTIDE SEQUENCE [LARGE SCALE GENOMIC DNA]</scope>
    <source>
        <strain evidence="13 14">159R</strain>
    </source>
</reference>
<evidence type="ECO:0000256" key="4">
    <source>
        <dbReference type="ARBA" id="ARBA00022475"/>
    </source>
</evidence>